<sequence length="396" mass="45273">MELVKINMLGGFAVSVGNTEICGPDTRRGQLWNLLQYLVTFRHREIPAEELQNALWPNGTGNPANALKNLVYRVRTTFENAGIDDAKRLILCKRGIYRLNERIDLWVDAEEFTASAQLATTAQGPERQNALQRAVALYVGDYLAGEIRQAWVAPVREKLHSQYTFCALPLMEQQDENSDWENLLTLAGHSIEIDPFDGDAAYYRLRALLGLDQQPKALEFYNQLQNLYYRERGEKLPERVRGLYFDIIRHMNNIEIDIAKIKQDISEKDKVHGSFVCEYEVFKEMYRVEARAAVRTGQKMFIALFTLADEDGAPPSGRSRNRAMNCLLRTLTQSLRKGDIVAQFSATQYVVMMATRTYENGMKVVGRVERRFRAECRGSTVRLTSTLQPIDTPEET</sequence>
<evidence type="ECO:0000256" key="2">
    <source>
        <dbReference type="ARBA" id="ARBA00023125"/>
    </source>
</evidence>
<dbReference type="Pfam" id="PF03704">
    <property type="entry name" value="BTAD"/>
    <property type="match status" value="1"/>
</dbReference>
<protein>
    <recommendedName>
        <fullName evidence="6">Bacterial transcriptional activator domain-containing protein</fullName>
    </recommendedName>
</protein>
<feature type="domain" description="Bacterial transcriptional activator" evidence="4">
    <location>
        <begin position="107"/>
        <end position="232"/>
    </location>
</feature>
<accession>A0A645CHW9</accession>
<dbReference type="InterPro" id="IPR051677">
    <property type="entry name" value="AfsR-DnrI-RedD_regulator"/>
</dbReference>
<evidence type="ECO:0008006" key="6">
    <source>
        <dbReference type="Google" id="ProtNLM"/>
    </source>
</evidence>
<dbReference type="SMART" id="SM01043">
    <property type="entry name" value="BTAD"/>
    <property type="match status" value="1"/>
</dbReference>
<proteinExistence type="inferred from homology"/>
<evidence type="ECO:0000256" key="1">
    <source>
        <dbReference type="ARBA" id="ARBA00005820"/>
    </source>
</evidence>
<evidence type="ECO:0000259" key="3">
    <source>
        <dbReference type="SMART" id="SM00862"/>
    </source>
</evidence>
<evidence type="ECO:0000259" key="4">
    <source>
        <dbReference type="SMART" id="SM01043"/>
    </source>
</evidence>
<dbReference type="Gene3D" id="1.25.40.10">
    <property type="entry name" value="Tetratricopeptide repeat domain"/>
    <property type="match status" value="1"/>
</dbReference>
<name>A0A645CHW9_9ZZZZ</name>
<comment type="caution">
    <text evidence="5">The sequence shown here is derived from an EMBL/GenBank/DDBJ whole genome shotgun (WGS) entry which is preliminary data.</text>
</comment>
<dbReference type="InterPro" id="IPR016032">
    <property type="entry name" value="Sig_transdc_resp-reg_C-effctor"/>
</dbReference>
<dbReference type="PANTHER" id="PTHR35807">
    <property type="entry name" value="TRANSCRIPTIONAL REGULATOR REDD-RELATED"/>
    <property type="match status" value="1"/>
</dbReference>
<organism evidence="5">
    <name type="scientific">bioreactor metagenome</name>
    <dbReference type="NCBI Taxonomy" id="1076179"/>
    <lineage>
        <taxon>unclassified sequences</taxon>
        <taxon>metagenomes</taxon>
        <taxon>ecological metagenomes</taxon>
    </lineage>
</organism>
<dbReference type="GO" id="GO:0006355">
    <property type="term" value="P:regulation of DNA-templated transcription"/>
    <property type="evidence" value="ECO:0007669"/>
    <property type="project" value="InterPro"/>
</dbReference>
<dbReference type="SMART" id="SM00862">
    <property type="entry name" value="Trans_reg_C"/>
    <property type="match status" value="1"/>
</dbReference>
<dbReference type="SUPFAM" id="SSF48452">
    <property type="entry name" value="TPR-like"/>
    <property type="match status" value="1"/>
</dbReference>
<evidence type="ECO:0000313" key="5">
    <source>
        <dbReference type="EMBL" id="MPM76526.1"/>
    </source>
</evidence>
<gene>
    <name evidence="5" type="ORF">SDC9_123524</name>
</gene>
<keyword evidence="2" id="KW-0238">DNA-binding</keyword>
<dbReference type="PANTHER" id="PTHR35807:SF2">
    <property type="entry name" value="TRANSCRIPTIONAL ACTIVATOR DOMAIN"/>
    <property type="match status" value="1"/>
</dbReference>
<reference evidence="5" key="1">
    <citation type="submission" date="2019-08" db="EMBL/GenBank/DDBJ databases">
        <authorList>
            <person name="Kucharzyk K."/>
            <person name="Murdoch R.W."/>
            <person name="Higgins S."/>
            <person name="Loffler F."/>
        </authorList>
    </citation>
    <scope>NUCLEOTIDE SEQUENCE</scope>
</reference>
<dbReference type="InterPro" id="IPR036388">
    <property type="entry name" value="WH-like_DNA-bd_sf"/>
</dbReference>
<dbReference type="SUPFAM" id="SSF46894">
    <property type="entry name" value="C-terminal effector domain of the bipartite response regulators"/>
    <property type="match status" value="1"/>
</dbReference>
<dbReference type="InterPro" id="IPR001867">
    <property type="entry name" value="OmpR/PhoB-type_DNA-bd"/>
</dbReference>
<dbReference type="InterPro" id="IPR005158">
    <property type="entry name" value="BTAD"/>
</dbReference>
<dbReference type="Gene3D" id="1.10.10.10">
    <property type="entry name" value="Winged helix-like DNA-binding domain superfamily/Winged helix DNA-binding domain"/>
    <property type="match status" value="1"/>
</dbReference>
<comment type="similarity">
    <text evidence="1">Belongs to the AfsR/DnrI/RedD regulatory family.</text>
</comment>
<dbReference type="InterPro" id="IPR011990">
    <property type="entry name" value="TPR-like_helical_dom_sf"/>
</dbReference>
<dbReference type="EMBL" id="VSSQ01027334">
    <property type="protein sequence ID" value="MPM76526.1"/>
    <property type="molecule type" value="Genomic_DNA"/>
</dbReference>
<dbReference type="GO" id="GO:0000160">
    <property type="term" value="P:phosphorelay signal transduction system"/>
    <property type="evidence" value="ECO:0007669"/>
    <property type="project" value="InterPro"/>
</dbReference>
<dbReference type="AlphaFoldDB" id="A0A645CHW9"/>
<feature type="domain" description="OmpR/PhoB-type" evidence="3">
    <location>
        <begin position="18"/>
        <end position="99"/>
    </location>
</feature>
<dbReference type="GO" id="GO:0003677">
    <property type="term" value="F:DNA binding"/>
    <property type="evidence" value="ECO:0007669"/>
    <property type="project" value="UniProtKB-KW"/>
</dbReference>